<organism evidence="1">
    <name type="scientific">uncultured Caudovirales phage</name>
    <dbReference type="NCBI Taxonomy" id="2100421"/>
    <lineage>
        <taxon>Viruses</taxon>
        <taxon>Duplodnaviria</taxon>
        <taxon>Heunggongvirae</taxon>
        <taxon>Uroviricota</taxon>
        <taxon>Caudoviricetes</taxon>
        <taxon>Peduoviridae</taxon>
        <taxon>Maltschvirus</taxon>
        <taxon>Maltschvirus maltsch</taxon>
    </lineage>
</organism>
<sequence length="118" mass="13567">MNVVLYTTDFEPITILELPKWLLDQLEQMGAIRVMIQPTQEMLLENPDLMLHPQTVSIFCERLKWHDGSTKTILVTPDEEIALVLRPTWLPGQTASVQGYKAVIRNLTEQLIKLGRQL</sequence>
<gene>
    <name evidence="1" type="ORF">UFOVP218_74</name>
</gene>
<protein>
    <submittedName>
        <fullName evidence="1">Uncharacterized protein</fullName>
    </submittedName>
</protein>
<proteinExistence type="predicted"/>
<evidence type="ECO:0000313" key="1">
    <source>
        <dbReference type="EMBL" id="CAB5218707.1"/>
    </source>
</evidence>
<reference evidence="1" key="1">
    <citation type="submission" date="2020-05" db="EMBL/GenBank/DDBJ databases">
        <authorList>
            <person name="Chiriac C."/>
            <person name="Salcher M."/>
            <person name="Ghai R."/>
            <person name="Kavagutti S V."/>
        </authorList>
    </citation>
    <scope>NUCLEOTIDE SEQUENCE</scope>
</reference>
<dbReference type="EMBL" id="LR798261">
    <property type="protein sequence ID" value="CAB5218707.1"/>
    <property type="molecule type" value="Genomic_DNA"/>
</dbReference>
<name>A0A6J7WLT3_9CAUD</name>
<accession>A0A6J7WLT3</accession>